<dbReference type="AlphaFoldDB" id="A4CCW8"/>
<name>A4CCW8_9GAMM</name>
<organism evidence="1 2">
    <name type="scientific">Pseudoalteromonas tunicata D2</name>
    <dbReference type="NCBI Taxonomy" id="87626"/>
    <lineage>
        <taxon>Bacteria</taxon>
        <taxon>Pseudomonadati</taxon>
        <taxon>Pseudomonadota</taxon>
        <taxon>Gammaproteobacteria</taxon>
        <taxon>Alteromonadales</taxon>
        <taxon>Pseudoalteromonadaceae</taxon>
        <taxon>Pseudoalteromonas</taxon>
    </lineage>
</organism>
<reference evidence="1 2" key="1">
    <citation type="submission" date="2006-02" db="EMBL/GenBank/DDBJ databases">
        <authorList>
            <person name="Moran M.A."/>
            <person name="Kjelleberg S."/>
            <person name="Egan S."/>
            <person name="Saunders N."/>
            <person name="Thomas T."/>
            <person name="Ferriera S."/>
            <person name="Johnson J."/>
            <person name="Kravitz S."/>
            <person name="Halpern A."/>
            <person name="Remington K."/>
            <person name="Beeson K."/>
            <person name="Tran B."/>
            <person name="Rogers Y.-H."/>
            <person name="Friedman R."/>
            <person name="Venter J.C."/>
        </authorList>
    </citation>
    <scope>NUCLEOTIDE SEQUENCE [LARGE SCALE GENOMIC DNA]</scope>
    <source>
        <strain evidence="1 2">D2</strain>
    </source>
</reference>
<keyword evidence="2" id="KW-1185">Reference proteome</keyword>
<evidence type="ECO:0000313" key="1">
    <source>
        <dbReference type="EMBL" id="EAR27411.1"/>
    </source>
</evidence>
<proteinExistence type="predicted"/>
<sequence length="64" mass="7607">MTPQQVPPVLLKTWLDIYSMHELHKLQPSFKEKMVSIYGSVDAAEQYYINYLHQQNNIEWIKVA</sequence>
<evidence type="ECO:0000313" key="2">
    <source>
        <dbReference type="Proteomes" id="UP000006201"/>
    </source>
</evidence>
<dbReference type="HOGENOM" id="CLU_2864548_0_0_6"/>
<accession>A4CCW8</accession>
<dbReference type="Proteomes" id="UP000006201">
    <property type="component" value="Unassembled WGS sequence"/>
</dbReference>
<gene>
    <name evidence="1" type="ORF">PTD2_15267</name>
</gene>
<dbReference type="RefSeq" id="WP_009838673.1">
    <property type="nucleotide sequence ID" value="NZ_AAOH01000006.1"/>
</dbReference>
<protein>
    <submittedName>
        <fullName evidence="1">Uncharacterized protein</fullName>
    </submittedName>
</protein>
<dbReference type="EMBL" id="AAOH01000006">
    <property type="protein sequence ID" value="EAR27411.1"/>
    <property type="molecule type" value="Genomic_DNA"/>
</dbReference>
<dbReference type="STRING" id="87626.PTD2_15267"/>
<comment type="caution">
    <text evidence="1">The sequence shown here is derived from an EMBL/GenBank/DDBJ whole genome shotgun (WGS) entry which is preliminary data.</text>
</comment>